<keyword evidence="2" id="KW-1185">Reference proteome</keyword>
<evidence type="ECO:0000313" key="1">
    <source>
        <dbReference type="EMBL" id="KAJ7768074.1"/>
    </source>
</evidence>
<proteinExistence type="predicted"/>
<dbReference type="EMBL" id="JARJLG010000028">
    <property type="protein sequence ID" value="KAJ7768074.1"/>
    <property type="molecule type" value="Genomic_DNA"/>
</dbReference>
<dbReference type="AlphaFoldDB" id="A0AAD7JQG5"/>
<protein>
    <submittedName>
        <fullName evidence="1">Uncharacterized protein</fullName>
    </submittedName>
</protein>
<comment type="caution">
    <text evidence="1">The sequence shown here is derived from an EMBL/GenBank/DDBJ whole genome shotgun (WGS) entry which is preliminary data.</text>
</comment>
<gene>
    <name evidence="1" type="ORF">DFH07DRAFT_954644</name>
</gene>
<name>A0AAD7JQG5_9AGAR</name>
<evidence type="ECO:0000313" key="2">
    <source>
        <dbReference type="Proteomes" id="UP001215280"/>
    </source>
</evidence>
<organism evidence="1 2">
    <name type="scientific">Mycena maculata</name>
    <dbReference type="NCBI Taxonomy" id="230809"/>
    <lineage>
        <taxon>Eukaryota</taxon>
        <taxon>Fungi</taxon>
        <taxon>Dikarya</taxon>
        <taxon>Basidiomycota</taxon>
        <taxon>Agaricomycotina</taxon>
        <taxon>Agaricomycetes</taxon>
        <taxon>Agaricomycetidae</taxon>
        <taxon>Agaricales</taxon>
        <taxon>Marasmiineae</taxon>
        <taxon>Mycenaceae</taxon>
        <taxon>Mycena</taxon>
    </lineage>
</organism>
<sequence length="176" mass="18123">MAASLNRSLPCANYGLAWNVELLGTADVHLVPSLQLGVSVSVLGGSLINAQVFVEADMFAGVSITGSISNTVAANVCISPQIGVSLNAGLTGSVLYWETGAATTNFGSTCFGSVTEPINGGTSKKCLPLERAFDETRIISALVSTGESGSFEQRKVASEPAHAVTPVGRTIYPTSR</sequence>
<accession>A0AAD7JQG5</accession>
<reference evidence="1" key="1">
    <citation type="submission" date="2023-03" db="EMBL/GenBank/DDBJ databases">
        <title>Massive genome expansion in bonnet fungi (Mycena s.s.) driven by repeated elements and novel gene families across ecological guilds.</title>
        <authorList>
            <consortium name="Lawrence Berkeley National Laboratory"/>
            <person name="Harder C.B."/>
            <person name="Miyauchi S."/>
            <person name="Viragh M."/>
            <person name="Kuo A."/>
            <person name="Thoen E."/>
            <person name="Andreopoulos B."/>
            <person name="Lu D."/>
            <person name="Skrede I."/>
            <person name="Drula E."/>
            <person name="Henrissat B."/>
            <person name="Morin E."/>
            <person name="Kohler A."/>
            <person name="Barry K."/>
            <person name="LaButti K."/>
            <person name="Morin E."/>
            <person name="Salamov A."/>
            <person name="Lipzen A."/>
            <person name="Mereny Z."/>
            <person name="Hegedus B."/>
            <person name="Baldrian P."/>
            <person name="Stursova M."/>
            <person name="Weitz H."/>
            <person name="Taylor A."/>
            <person name="Grigoriev I.V."/>
            <person name="Nagy L.G."/>
            <person name="Martin F."/>
            <person name="Kauserud H."/>
        </authorList>
    </citation>
    <scope>NUCLEOTIDE SEQUENCE</scope>
    <source>
        <strain evidence="1">CBHHK188m</strain>
    </source>
</reference>
<dbReference type="Proteomes" id="UP001215280">
    <property type="component" value="Unassembled WGS sequence"/>
</dbReference>